<keyword evidence="1" id="KW-1133">Transmembrane helix</keyword>
<proteinExistence type="predicted"/>
<keyword evidence="3" id="KW-1185">Reference proteome</keyword>
<dbReference type="EMBL" id="LR877145">
    <property type="protein sequence ID" value="CAD2213173.1"/>
    <property type="molecule type" value="Genomic_DNA"/>
</dbReference>
<feature type="transmembrane region" description="Helical" evidence="1">
    <location>
        <begin position="123"/>
        <end position="141"/>
    </location>
</feature>
<reference evidence="2 3" key="1">
    <citation type="submission" date="2020-08" db="EMBL/GenBank/DDBJ databases">
        <authorList>
            <person name="Newling K."/>
            <person name="Davey J."/>
            <person name="Forrester S."/>
        </authorList>
    </citation>
    <scope>NUCLEOTIDE SEQUENCE [LARGE SCALE GENOMIC DNA]</scope>
    <source>
        <strain evidence="3">Crithidia deanei Carvalho (ATCC PRA-265)</strain>
    </source>
</reference>
<dbReference type="VEuPathDB" id="TriTrypDB:ADEAN_000060900"/>
<evidence type="ECO:0000256" key="1">
    <source>
        <dbReference type="SAM" id="Phobius"/>
    </source>
</evidence>
<gene>
    <name evidence="2" type="ORF">ADEAN_000060900</name>
</gene>
<sequence length="238" mass="26969">MSRYNTGIGDNIPSVLDLGSAVSSFLSDFVQVILGQANTSFAPASLEDQDPGAFDPATRSWEGPEGLRYRVPLYPIPSERRAREKTRNIKIMMDNCRRLCMNDDLPCTKEEKKFWASYRFMKYELYLAPFCVIVPPVYVFAKIFQNNLPRLLRGRFMPILFGAALAEVWADETYPGHQLLNVTLRAKTPMGDAARAEWARVQSLEIPLYLFSSYQFHSLTGTVRKEFQFGGDLASLCG</sequence>
<accession>S9WYS3</accession>
<dbReference type="Proteomes" id="UP000515908">
    <property type="component" value="Chromosome 01"/>
</dbReference>
<dbReference type="AlphaFoldDB" id="S9WYS3"/>
<organism evidence="2 3">
    <name type="scientific">Angomonas deanei</name>
    <dbReference type="NCBI Taxonomy" id="59799"/>
    <lineage>
        <taxon>Eukaryota</taxon>
        <taxon>Discoba</taxon>
        <taxon>Euglenozoa</taxon>
        <taxon>Kinetoplastea</taxon>
        <taxon>Metakinetoplastina</taxon>
        <taxon>Trypanosomatida</taxon>
        <taxon>Trypanosomatidae</taxon>
        <taxon>Strigomonadinae</taxon>
        <taxon>Angomonas</taxon>
    </lineage>
</organism>
<protein>
    <submittedName>
        <fullName evidence="2">Uncharacterized protein</fullName>
    </submittedName>
</protein>
<keyword evidence="1" id="KW-0472">Membrane</keyword>
<name>S9WYS3_9TRYP</name>
<evidence type="ECO:0000313" key="2">
    <source>
        <dbReference type="EMBL" id="CAD2213173.1"/>
    </source>
</evidence>
<keyword evidence="1" id="KW-0812">Transmembrane</keyword>
<evidence type="ECO:0000313" key="3">
    <source>
        <dbReference type="Proteomes" id="UP000515908"/>
    </source>
</evidence>
<dbReference type="OrthoDB" id="268866at2759"/>